<name>A0A816J2K7_BRANA</name>
<gene>
    <name evidence="1" type="ORF">DARMORV10_C09P49810.1</name>
</gene>
<organism evidence="1">
    <name type="scientific">Brassica napus</name>
    <name type="common">Rape</name>
    <dbReference type="NCBI Taxonomy" id="3708"/>
    <lineage>
        <taxon>Eukaryota</taxon>
        <taxon>Viridiplantae</taxon>
        <taxon>Streptophyta</taxon>
        <taxon>Embryophyta</taxon>
        <taxon>Tracheophyta</taxon>
        <taxon>Spermatophyta</taxon>
        <taxon>Magnoliopsida</taxon>
        <taxon>eudicotyledons</taxon>
        <taxon>Gunneridae</taxon>
        <taxon>Pentapetalae</taxon>
        <taxon>rosids</taxon>
        <taxon>malvids</taxon>
        <taxon>Brassicales</taxon>
        <taxon>Brassicaceae</taxon>
        <taxon>Brassiceae</taxon>
        <taxon>Brassica</taxon>
    </lineage>
</organism>
<dbReference type="EMBL" id="HG994373">
    <property type="protein sequence ID" value="CAF1767249.1"/>
    <property type="molecule type" value="Genomic_DNA"/>
</dbReference>
<dbReference type="Proteomes" id="UP001295469">
    <property type="component" value="Chromosome C09"/>
</dbReference>
<sequence>MKFNYLTSVYPSNNLHFFSSFSFKAHYHYHFTLYPTQLQLNHR</sequence>
<proteinExistence type="predicted"/>
<accession>A0A816J2K7</accession>
<reference evidence="1" key="1">
    <citation type="submission" date="2021-01" db="EMBL/GenBank/DDBJ databases">
        <authorList>
            <consortium name="Genoscope - CEA"/>
            <person name="William W."/>
        </authorList>
    </citation>
    <scope>NUCLEOTIDE SEQUENCE</scope>
</reference>
<evidence type="ECO:0000313" key="1">
    <source>
        <dbReference type="EMBL" id="CAF1767249.1"/>
    </source>
</evidence>
<protein>
    <submittedName>
        <fullName evidence="1">(rape) hypothetical protein</fullName>
    </submittedName>
</protein>
<dbReference type="AlphaFoldDB" id="A0A816J2K7"/>